<evidence type="ECO:0000259" key="4">
    <source>
        <dbReference type="PROSITE" id="PS51084"/>
    </source>
</evidence>
<feature type="short sequence motif" description="Histidine triad motif" evidence="2 3">
    <location>
        <begin position="98"/>
        <end position="102"/>
    </location>
</feature>
<dbReference type="PANTHER" id="PTHR23089">
    <property type="entry name" value="HISTIDINE TRIAD HIT PROTEIN"/>
    <property type="match status" value="1"/>
</dbReference>
<name>A0A964RK53_9CLOT</name>
<dbReference type="PROSITE" id="PS00892">
    <property type="entry name" value="HIT_1"/>
    <property type="match status" value="1"/>
</dbReference>
<dbReference type="PROSITE" id="PS51084">
    <property type="entry name" value="HIT_2"/>
    <property type="match status" value="1"/>
</dbReference>
<evidence type="ECO:0000313" key="5">
    <source>
        <dbReference type="EMBL" id="MVX63080.1"/>
    </source>
</evidence>
<dbReference type="InterPro" id="IPR011146">
    <property type="entry name" value="HIT-like"/>
</dbReference>
<dbReference type="EMBL" id="WSRQ01000006">
    <property type="protein sequence ID" value="MVX63080.1"/>
    <property type="molecule type" value="Genomic_DNA"/>
</dbReference>
<feature type="active site" description="Tele-AMP-histidine intermediate" evidence="1">
    <location>
        <position position="100"/>
    </location>
</feature>
<evidence type="ECO:0000313" key="6">
    <source>
        <dbReference type="Proteomes" id="UP000656077"/>
    </source>
</evidence>
<sequence length="114" mass="12843">MDDCIFCKIVKGEIPSKKIYEDDKVYAFYDINPEAPVHFLVIPKDHIASANDLNDNNADIVSHIFKVINKLVVELDISDKGYRIVNNCGEDGGQTVKHIHFHVLGGRCLHWPPG</sequence>
<accession>A0A964RK53</accession>
<dbReference type="GO" id="GO:0003824">
    <property type="term" value="F:catalytic activity"/>
    <property type="evidence" value="ECO:0007669"/>
    <property type="project" value="InterPro"/>
</dbReference>
<dbReference type="RefSeq" id="WP_160358291.1">
    <property type="nucleotide sequence ID" value="NZ_WSRQ01000006.1"/>
</dbReference>
<comment type="caution">
    <text evidence="5">The sequence shown here is derived from an EMBL/GenBank/DDBJ whole genome shotgun (WGS) entry which is preliminary data.</text>
</comment>
<dbReference type="Gene3D" id="3.30.428.10">
    <property type="entry name" value="HIT-like"/>
    <property type="match status" value="1"/>
</dbReference>
<organism evidence="5 6">
    <name type="scientific">Clostridium chromiireducens</name>
    <dbReference type="NCBI Taxonomy" id="225345"/>
    <lineage>
        <taxon>Bacteria</taxon>
        <taxon>Bacillati</taxon>
        <taxon>Bacillota</taxon>
        <taxon>Clostridia</taxon>
        <taxon>Eubacteriales</taxon>
        <taxon>Clostridiaceae</taxon>
        <taxon>Clostridium</taxon>
    </lineage>
</organism>
<dbReference type="Proteomes" id="UP000656077">
    <property type="component" value="Unassembled WGS sequence"/>
</dbReference>
<dbReference type="InterPro" id="IPR019808">
    <property type="entry name" value="Histidine_triad_CS"/>
</dbReference>
<gene>
    <name evidence="5" type="ORF">GKZ28_05130</name>
</gene>
<dbReference type="InterPro" id="IPR036265">
    <property type="entry name" value="HIT-like_sf"/>
</dbReference>
<dbReference type="SUPFAM" id="SSF54197">
    <property type="entry name" value="HIT-like"/>
    <property type="match status" value="1"/>
</dbReference>
<dbReference type="Pfam" id="PF01230">
    <property type="entry name" value="HIT"/>
    <property type="match status" value="1"/>
</dbReference>
<evidence type="ECO:0000256" key="2">
    <source>
        <dbReference type="PIRSR" id="PIRSR601310-3"/>
    </source>
</evidence>
<dbReference type="AlphaFoldDB" id="A0A964RK53"/>
<evidence type="ECO:0000256" key="1">
    <source>
        <dbReference type="PIRSR" id="PIRSR601310-1"/>
    </source>
</evidence>
<reference evidence="5" key="1">
    <citation type="submission" date="2019-12" db="EMBL/GenBank/DDBJ databases">
        <title>Microbes associate with the intestines of laboratory mice.</title>
        <authorList>
            <person name="Navarre W."/>
            <person name="Wong E."/>
        </authorList>
    </citation>
    <scope>NUCLEOTIDE SEQUENCE</scope>
    <source>
        <strain evidence="5">NM79_F5</strain>
    </source>
</reference>
<proteinExistence type="predicted"/>
<dbReference type="InterPro" id="IPR001310">
    <property type="entry name" value="Histidine_triad_HIT"/>
</dbReference>
<evidence type="ECO:0000256" key="3">
    <source>
        <dbReference type="PROSITE-ProRule" id="PRU00464"/>
    </source>
</evidence>
<feature type="domain" description="HIT" evidence="4">
    <location>
        <begin position="5"/>
        <end position="114"/>
    </location>
</feature>
<dbReference type="PRINTS" id="PR00332">
    <property type="entry name" value="HISTRIAD"/>
</dbReference>
<dbReference type="CDD" id="cd01276">
    <property type="entry name" value="PKCI_related"/>
    <property type="match status" value="1"/>
</dbReference>
<protein>
    <submittedName>
        <fullName evidence="5">HIT domain-containing protein</fullName>
    </submittedName>
</protein>